<keyword evidence="8" id="KW-0804">Transcription</keyword>
<dbReference type="PANTHER" id="PTHR23233">
    <property type="entry name" value="SAL-LIKE PROTEIN"/>
    <property type="match status" value="1"/>
</dbReference>
<organism evidence="11 12">
    <name type="scientific">Polypterus senegalus</name>
    <name type="common">Senegal bichir</name>
    <dbReference type="NCBI Taxonomy" id="55291"/>
    <lineage>
        <taxon>Eukaryota</taxon>
        <taxon>Metazoa</taxon>
        <taxon>Chordata</taxon>
        <taxon>Craniata</taxon>
        <taxon>Vertebrata</taxon>
        <taxon>Euteleostomi</taxon>
        <taxon>Actinopterygii</taxon>
        <taxon>Polypteriformes</taxon>
        <taxon>Polypteridae</taxon>
        <taxon>Polypterus</taxon>
    </lineage>
</organism>
<evidence type="ECO:0000256" key="10">
    <source>
        <dbReference type="ARBA" id="ARBA00038474"/>
    </source>
</evidence>
<dbReference type="OrthoDB" id="8749569at2759"/>
<comment type="caution">
    <text evidence="11">The sequence shown here is derived from an EMBL/GenBank/DDBJ whole genome shotgun (WGS) entry which is preliminary data.</text>
</comment>
<evidence type="ECO:0000256" key="5">
    <source>
        <dbReference type="ARBA" id="ARBA00022833"/>
    </source>
</evidence>
<dbReference type="SMART" id="SM00355">
    <property type="entry name" value="ZnF_C2H2"/>
    <property type="match status" value="8"/>
</dbReference>
<evidence type="ECO:0000256" key="6">
    <source>
        <dbReference type="ARBA" id="ARBA00023015"/>
    </source>
</evidence>
<protein>
    <submittedName>
        <fullName evidence="11">SALL2 protein</fullName>
    </submittedName>
</protein>
<dbReference type="FunFam" id="3.30.160.60:FF:000130">
    <property type="entry name" value="Spalt-like transcription factor 4"/>
    <property type="match status" value="1"/>
</dbReference>
<evidence type="ECO:0000256" key="1">
    <source>
        <dbReference type="ARBA" id="ARBA00004123"/>
    </source>
</evidence>
<dbReference type="GO" id="GO:0000978">
    <property type="term" value="F:RNA polymerase II cis-regulatory region sequence-specific DNA binding"/>
    <property type="evidence" value="ECO:0007669"/>
    <property type="project" value="TreeGrafter"/>
</dbReference>
<dbReference type="EMBL" id="JAATIS010004040">
    <property type="protein sequence ID" value="KAG2462278.1"/>
    <property type="molecule type" value="Genomic_DNA"/>
</dbReference>
<dbReference type="Pfam" id="PF13894">
    <property type="entry name" value="zf-C2H2_4"/>
    <property type="match status" value="1"/>
</dbReference>
<dbReference type="GO" id="GO:0000981">
    <property type="term" value="F:DNA-binding transcription factor activity, RNA polymerase II-specific"/>
    <property type="evidence" value="ECO:0007669"/>
    <property type="project" value="TreeGrafter"/>
</dbReference>
<dbReference type="PROSITE" id="PS00028">
    <property type="entry name" value="ZINC_FINGER_C2H2_1"/>
    <property type="match status" value="7"/>
</dbReference>
<dbReference type="Proteomes" id="UP000886611">
    <property type="component" value="Unassembled WGS sequence"/>
</dbReference>
<keyword evidence="3" id="KW-0677">Repeat</keyword>
<sequence>MSRRKQRRPQQLLNSDVGGTINTCEKADHTDDQDSSSLKVEESRSHVCDQCCAQFSELSDLKQHQLHCSRDQLVIIPTSTGGQTSPFPSNPSPSELNSSQDDVSSSPDGSTHSQSLFTQAPFGYNSASNVAEKLGGVSPTVEADSVAPPKQNRKEMVSPKLGVLATTNTPSATHPGSSTPGLAFEGIRSPTGPVGMGDSSGSNKTGLSIPLILEELRILQQRQIHQLQMTEQICRQVLQLGSVPSHPPSALASSAPPRLEPSPLAFYASLLQDSTSLSPSTPISALSSKSPISHILKPIKPGLLRLLVPASPYEARVVADPNQIRPTNPSQIYPTLKMSSPSLPPGSVQQAVPFLSSLQNSGSAPPALQHVREMSGSFEKGAGTEDRHRCRFCGKTFGSDSALQIHLRSHTGERPYQCTVCLNRFTTRGNLKVHFHRHKEHFPHVPMNPHPVPEPLDGATNGNSTNKNSSSNGGGTSSTTGLAPAITSTAASSLSPSILPFPGPAPKAPSTMLPPNMDLALLSTAHSLLALNRATIGKPDENTPPQAPKMLLPSLAVLRPPQNFPFSAFSPLTKSSETSKLQRLVENLEKSSMTSVGGGADGESNAPETNESGPSGYQCMVCQRILSCPRALRLHYATHSGDRPFRCKVCGRAFSTKGNLRAHQATHKSRPLARAQNSCPICQRKFTNAVVLQHHIRMHLGGQIPNLPTLSAFGTGGSSSGTEVPAGRPSMANTGIVTFCREENGEIEKRDKEVEEEEDEEDEEDDIMQHSPPFAPEGSATSTGDPGCPNCKSSLVKGGNCEVCKQKMAKPADEEIHEPLELEGVPYIPESHGDHNNGSMNINVGSPYPNTPGSLATSPSPTSNSIARRPPPSRQHLCLSCNKTFSSASALQIHDRIHTGEKPYSCSICGRAFTTKGNLKVHMSTHVWSSTPPPARRGRRLSLDQTALVPLLPSEPMSFPPVVGVSVGGPMSFWNQYTAFLSNSLGPKHKEVELKATGTHRITGVPPVAPVSASATLPGTETSNIIVKPAPRAEETLVDSLEKEMDTEDLMESKPDSKPMVTDSKDSVEDAETPSLSPSKVDTPTMSC</sequence>
<dbReference type="InterPro" id="IPR051565">
    <property type="entry name" value="Sal_C2H2-zinc-finger"/>
</dbReference>
<proteinExistence type="inferred from homology"/>
<keyword evidence="9" id="KW-0539">Nucleus</keyword>
<evidence type="ECO:0000313" key="12">
    <source>
        <dbReference type="Proteomes" id="UP000886611"/>
    </source>
</evidence>
<keyword evidence="7" id="KW-0238">DNA-binding</keyword>
<comment type="similarity">
    <text evidence="10">Belongs to the sal C2H2-type zinc-finger protein family.</text>
</comment>
<gene>
    <name evidence="11" type="primary">Sall2</name>
    <name evidence="11" type="ORF">GTO96_0000224</name>
</gene>
<dbReference type="FunFam" id="3.30.160.60:FF:000215">
    <property type="entry name" value="Spalt-like transcription factor 3"/>
    <property type="match status" value="1"/>
</dbReference>
<evidence type="ECO:0000313" key="11">
    <source>
        <dbReference type="EMBL" id="KAG2462278.1"/>
    </source>
</evidence>
<evidence type="ECO:0000256" key="9">
    <source>
        <dbReference type="ARBA" id="ARBA00023242"/>
    </source>
</evidence>
<accession>A0A8X7X6S9</accession>
<dbReference type="InterPro" id="IPR013087">
    <property type="entry name" value="Znf_C2H2_type"/>
</dbReference>
<reference evidence="11 12" key="1">
    <citation type="journal article" date="2021" name="Cell">
        <title>Tracing the genetic footprints of vertebrate landing in non-teleost ray-finned fishes.</title>
        <authorList>
            <person name="Bi X."/>
            <person name="Wang K."/>
            <person name="Yang L."/>
            <person name="Pan H."/>
            <person name="Jiang H."/>
            <person name="Wei Q."/>
            <person name="Fang M."/>
            <person name="Yu H."/>
            <person name="Zhu C."/>
            <person name="Cai Y."/>
            <person name="He Y."/>
            <person name="Gan X."/>
            <person name="Zeng H."/>
            <person name="Yu D."/>
            <person name="Zhu Y."/>
            <person name="Jiang H."/>
            <person name="Qiu Q."/>
            <person name="Yang H."/>
            <person name="Zhang Y.E."/>
            <person name="Wang W."/>
            <person name="Zhu M."/>
            <person name="He S."/>
            <person name="Zhang G."/>
        </authorList>
    </citation>
    <scope>NUCLEOTIDE SEQUENCE [LARGE SCALE GENOMIC DNA]</scope>
    <source>
        <strain evidence="11">Bchr_013</strain>
    </source>
</reference>
<dbReference type="Gene3D" id="3.30.160.60">
    <property type="entry name" value="Classic Zinc Finger"/>
    <property type="match status" value="5"/>
</dbReference>
<dbReference type="PROSITE" id="PS50157">
    <property type="entry name" value="ZINC_FINGER_C2H2_2"/>
    <property type="match status" value="7"/>
</dbReference>
<dbReference type="FunFam" id="3.30.160.60:FF:000570">
    <property type="entry name" value="Spalt like transcription factor 3"/>
    <property type="match status" value="1"/>
</dbReference>
<dbReference type="AlphaFoldDB" id="A0A8X7X6S9"/>
<dbReference type="GO" id="GO:0008270">
    <property type="term" value="F:zinc ion binding"/>
    <property type="evidence" value="ECO:0007669"/>
    <property type="project" value="UniProtKB-KW"/>
</dbReference>
<dbReference type="InterPro" id="IPR036236">
    <property type="entry name" value="Znf_C2H2_sf"/>
</dbReference>
<name>A0A8X7X6S9_POLSE</name>
<dbReference type="FunFam" id="3.30.160.60:FF:000556">
    <property type="entry name" value="sal-like protein 2 isoform X2"/>
    <property type="match status" value="1"/>
</dbReference>
<keyword evidence="12" id="KW-1185">Reference proteome</keyword>
<dbReference type="GO" id="GO:0048731">
    <property type="term" value="P:system development"/>
    <property type="evidence" value="ECO:0007669"/>
    <property type="project" value="UniProtKB-ARBA"/>
</dbReference>
<dbReference type="GO" id="GO:0005634">
    <property type="term" value="C:nucleus"/>
    <property type="evidence" value="ECO:0007669"/>
    <property type="project" value="UniProtKB-SubCell"/>
</dbReference>
<evidence type="ECO:0000256" key="4">
    <source>
        <dbReference type="ARBA" id="ARBA00022771"/>
    </source>
</evidence>
<evidence type="ECO:0000256" key="2">
    <source>
        <dbReference type="ARBA" id="ARBA00022723"/>
    </source>
</evidence>
<dbReference type="SUPFAM" id="SSF57667">
    <property type="entry name" value="beta-beta-alpha zinc fingers"/>
    <property type="match status" value="4"/>
</dbReference>
<feature type="non-terminal residue" evidence="11">
    <location>
        <position position="1"/>
    </location>
</feature>
<evidence type="ECO:0000256" key="7">
    <source>
        <dbReference type="ARBA" id="ARBA00023125"/>
    </source>
</evidence>
<dbReference type="Pfam" id="PF00096">
    <property type="entry name" value="zf-C2H2"/>
    <property type="match status" value="3"/>
</dbReference>
<keyword evidence="4" id="KW-0863">Zinc-finger</keyword>
<feature type="non-terminal residue" evidence="11">
    <location>
        <position position="1088"/>
    </location>
</feature>
<keyword evidence="2" id="KW-0479">Metal-binding</keyword>
<evidence type="ECO:0000256" key="3">
    <source>
        <dbReference type="ARBA" id="ARBA00022737"/>
    </source>
</evidence>
<keyword evidence="6" id="KW-0805">Transcription regulation</keyword>
<dbReference type="PANTHER" id="PTHR23233:SF15">
    <property type="entry name" value="SAL-LIKE PROTEIN 2"/>
    <property type="match status" value="1"/>
</dbReference>
<comment type="subcellular location">
    <subcellularLocation>
        <location evidence="1">Nucleus</location>
    </subcellularLocation>
</comment>
<keyword evidence="5" id="KW-0862">Zinc</keyword>
<evidence type="ECO:0000256" key="8">
    <source>
        <dbReference type="ARBA" id="ARBA00023163"/>
    </source>
</evidence>